<dbReference type="Gene3D" id="3.20.20.370">
    <property type="entry name" value="Glycoside hydrolase/deacetylase"/>
    <property type="match status" value="1"/>
</dbReference>
<dbReference type="SUPFAM" id="SSF88713">
    <property type="entry name" value="Glycoside hydrolase/deacetylase"/>
    <property type="match status" value="1"/>
</dbReference>
<gene>
    <name evidence="2" type="ORF">GBAR_LOCUS1090</name>
</gene>
<dbReference type="CDD" id="cd10979">
    <property type="entry name" value="CE4_PuuE_like"/>
    <property type="match status" value="1"/>
</dbReference>
<dbReference type="InterPro" id="IPR011330">
    <property type="entry name" value="Glyco_hydro/deAcase_b/a-brl"/>
</dbReference>
<evidence type="ECO:0000259" key="1">
    <source>
        <dbReference type="Pfam" id="PF01522"/>
    </source>
</evidence>
<protein>
    <submittedName>
        <fullName evidence="2">Chitin deacetylase 1</fullName>
    </submittedName>
</protein>
<sequence>MPNPRAEFSPIFDRPKLTLPDGAKVAVWFIINIEEWDIDQPMARTVLPSPQGAATSPDIPNYSWFDYGMRVGFWRMQKALADFNLPCTISLNAAVCEAYPQLVQSCLDLDWELLGHGYIQQVLHKEPDERVTIRKTIEVIREFSGSAPRGWMGPGLAETYHTPDILAEEGIEYVADWVNDDQPYEMQVKSGRLVALPYTVELNDIPIYLVQHHSAPELFRRAKDSLEIMLAEGEDNSRVMAISMHPYITGAAHRIGHFRRLLEYITQIDGVSFWTGSGILDWYNDQQAAR</sequence>
<dbReference type="Pfam" id="PF01522">
    <property type="entry name" value="Polysacc_deac_1"/>
    <property type="match status" value="1"/>
</dbReference>
<organism evidence="2 3">
    <name type="scientific">Geodia barretti</name>
    <name type="common">Barrett's horny sponge</name>
    <dbReference type="NCBI Taxonomy" id="519541"/>
    <lineage>
        <taxon>Eukaryota</taxon>
        <taxon>Metazoa</taxon>
        <taxon>Porifera</taxon>
        <taxon>Demospongiae</taxon>
        <taxon>Heteroscleromorpha</taxon>
        <taxon>Tetractinellida</taxon>
        <taxon>Astrophorina</taxon>
        <taxon>Geodiidae</taxon>
        <taxon>Geodia</taxon>
    </lineage>
</organism>
<dbReference type="EMBL" id="CASHTH010000157">
    <property type="protein sequence ID" value="CAI7992717.1"/>
    <property type="molecule type" value="Genomic_DNA"/>
</dbReference>
<dbReference type="PANTHER" id="PTHR43123:SF4">
    <property type="entry name" value="POLYSACCHARIDE DEACETYLASE"/>
    <property type="match status" value="1"/>
</dbReference>
<comment type="caution">
    <text evidence="2">The sequence shown here is derived from an EMBL/GenBank/DDBJ whole genome shotgun (WGS) entry which is preliminary data.</text>
</comment>
<dbReference type="PANTHER" id="PTHR43123">
    <property type="entry name" value="POLYSACCHARIDE DEACETYLASE-RELATED"/>
    <property type="match status" value="1"/>
</dbReference>
<proteinExistence type="predicted"/>
<dbReference type="GO" id="GO:0016810">
    <property type="term" value="F:hydrolase activity, acting on carbon-nitrogen (but not peptide) bonds"/>
    <property type="evidence" value="ECO:0007669"/>
    <property type="project" value="InterPro"/>
</dbReference>
<dbReference type="Proteomes" id="UP001174909">
    <property type="component" value="Unassembled WGS sequence"/>
</dbReference>
<reference evidence="2" key="1">
    <citation type="submission" date="2023-03" db="EMBL/GenBank/DDBJ databases">
        <authorList>
            <person name="Steffen K."/>
            <person name="Cardenas P."/>
        </authorList>
    </citation>
    <scope>NUCLEOTIDE SEQUENCE</scope>
</reference>
<name>A0AA35QUP6_GEOBA</name>
<evidence type="ECO:0000313" key="2">
    <source>
        <dbReference type="EMBL" id="CAI7992717.1"/>
    </source>
</evidence>
<dbReference type="InterPro" id="IPR002509">
    <property type="entry name" value="NODB_dom"/>
</dbReference>
<evidence type="ECO:0000313" key="3">
    <source>
        <dbReference type="Proteomes" id="UP001174909"/>
    </source>
</evidence>
<dbReference type="GO" id="GO:0005975">
    <property type="term" value="P:carbohydrate metabolic process"/>
    <property type="evidence" value="ECO:0007669"/>
    <property type="project" value="InterPro"/>
</dbReference>
<feature type="domain" description="NodB homology" evidence="1">
    <location>
        <begin position="62"/>
        <end position="174"/>
    </location>
</feature>
<keyword evidence="3" id="KW-1185">Reference proteome</keyword>
<dbReference type="AlphaFoldDB" id="A0AA35QUP6"/>
<accession>A0AA35QUP6</accession>